<dbReference type="InterPro" id="IPR044957">
    <property type="entry name" value="Ribosomal_bL32_bact"/>
</dbReference>
<evidence type="ECO:0000256" key="1">
    <source>
        <dbReference type="ARBA" id="ARBA00008560"/>
    </source>
</evidence>
<dbReference type="SUPFAM" id="SSF57829">
    <property type="entry name" value="Zn-binding ribosomal proteins"/>
    <property type="match status" value="1"/>
</dbReference>
<dbReference type="HAMAP" id="MF_00340">
    <property type="entry name" value="Ribosomal_bL32"/>
    <property type="match status" value="1"/>
</dbReference>
<keyword evidence="3 5" id="KW-0687">Ribonucleoprotein</keyword>
<dbReference type="Proteomes" id="UP000177697">
    <property type="component" value="Unassembled WGS sequence"/>
</dbReference>
<dbReference type="GO" id="GO:0003735">
    <property type="term" value="F:structural constituent of ribosome"/>
    <property type="evidence" value="ECO:0007669"/>
    <property type="project" value="InterPro"/>
</dbReference>
<dbReference type="NCBIfam" id="TIGR01031">
    <property type="entry name" value="rpmF_bact"/>
    <property type="match status" value="1"/>
</dbReference>
<evidence type="ECO:0000313" key="6">
    <source>
        <dbReference type="EMBL" id="OHB15809.1"/>
    </source>
</evidence>
<dbReference type="InterPro" id="IPR002677">
    <property type="entry name" value="Ribosomal_bL32"/>
</dbReference>
<accession>A0A1G2V2F7</accession>
<evidence type="ECO:0000313" key="7">
    <source>
        <dbReference type="Proteomes" id="UP000177697"/>
    </source>
</evidence>
<reference evidence="6 7" key="1">
    <citation type="journal article" date="2016" name="Nat. Commun.">
        <title>Thousands of microbial genomes shed light on interconnected biogeochemical processes in an aquifer system.</title>
        <authorList>
            <person name="Anantharaman K."/>
            <person name="Brown C.T."/>
            <person name="Hug L.A."/>
            <person name="Sharon I."/>
            <person name="Castelle C.J."/>
            <person name="Probst A.J."/>
            <person name="Thomas B.C."/>
            <person name="Singh A."/>
            <person name="Wilkins M.J."/>
            <person name="Karaoz U."/>
            <person name="Brodie E.L."/>
            <person name="Williams K.H."/>
            <person name="Hubbard S.S."/>
            <person name="Banfield J.F."/>
        </authorList>
    </citation>
    <scope>NUCLEOTIDE SEQUENCE [LARGE SCALE GENOMIC DNA]</scope>
</reference>
<dbReference type="GO" id="GO:0015934">
    <property type="term" value="C:large ribosomal subunit"/>
    <property type="evidence" value="ECO:0007669"/>
    <property type="project" value="InterPro"/>
</dbReference>
<proteinExistence type="inferred from homology"/>
<name>A0A1G2V2F7_9BACT</name>
<keyword evidence="2 5" id="KW-0689">Ribosomal protein</keyword>
<protein>
    <recommendedName>
        <fullName evidence="4 5">Large ribosomal subunit protein bL32</fullName>
    </recommendedName>
</protein>
<dbReference type="PANTHER" id="PTHR35534">
    <property type="entry name" value="50S RIBOSOMAL PROTEIN L32"/>
    <property type="match status" value="1"/>
</dbReference>
<gene>
    <name evidence="5" type="primary">rpmF</name>
    <name evidence="6" type="ORF">A2431_00930</name>
</gene>
<evidence type="ECO:0000256" key="4">
    <source>
        <dbReference type="ARBA" id="ARBA00035178"/>
    </source>
</evidence>
<dbReference type="EMBL" id="MHWW01000005">
    <property type="protein sequence ID" value="OHB15809.1"/>
    <property type="molecule type" value="Genomic_DNA"/>
</dbReference>
<comment type="similarity">
    <text evidence="1 5">Belongs to the bacterial ribosomal protein bL32 family.</text>
</comment>
<evidence type="ECO:0000256" key="3">
    <source>
        <dbReference type="ARBA" id="ARBA00023274"/>
    </source>
</evidence>
<evidence type="ECO:0000256" key="5">
    <source>
        <dbReference type="HAMAP-Rule" id="MF_00340"/>
    </source>
</evidence>
<dbReference type="AlphaFoldDB" id="A0A1G2V2F7"/>
<dbReference type="InterPro" id="IPR011332">
    <property type="entry name" value="Ribosomal_zn-bd"/>
</dbReference>
<evidence type="ECO:0000256" key="2">
    <source>
        <dbReference type="ARBA" id="ARBA00022980"/>
    </source>
</evidence>
<dbReference type="GO" id="GO:0006412">
    <property type="term" value="P:translation"/>
    <property type="evidence" value="ECO:0007669"/>
    <property type="project" value="UniProtKB-UniRule"/>
</dbReference>
<sequence>MVVRMRHNRSQTGNTRSHHALVAPSLTLCKECGSPKAPHSACMVCGKYKGRQVLDVHSKIAKREKKAKEKAQQAGK</sequence>
<organism evidence="6 7">
    <name type="scientific">Candidatus Zambryskibacteria bacterium RIFOXYC1_FULL_39_10</name>
    <dbReference type="NCBI Taxonomy" id="1802779"/>
    <lineage>
        <taxon>Bacteria</taxon>
        <taxon>Candidatus Zambryskiibacteriota</taxon>
    </lineage>
</organism>
<dbReference type="PANTHER" id="PTHR35534:SF1">
    <property type="entry name" value="LARGE RIBOSOMAL SUBUNIT PROTEIN BL32"/>
    <property type="match status" value="1"/>
</dbReference>
<comment type="caution">
    <text evidence="6">The sequence shown here is derived from an EMBL/GenBank/DDBJ whole genome shotgun (WGS) entry which is preliminary data.</text>
</comment>
<dbReference type="Pfam" id="PF01783">
    <property type="entry name" value="Ribosomal_L32p"/>
    <property type="match status" value="1"/>
</dbReference>